<keyword evidence="4" id="KW-0808">Transferase</keyword>
<proteinExistence type="predicted"/>
<comment type="caution">
    <text evidence="4">The sequence shown here is derived from an EMBL/GenBank/DDBJ whole genome shotgun (WGS) entry which is preliminary data.</text>
</comment>
<dbReference type="SUPFAM" id="SSF53697">
    <property type="entry name" value="SIS domain"/>
    <property type="match status" value="1"/>
</dbReference>
<dbReference type="PANTHER" id="PTHR10937:SF4">
    <property type="entry name" value="GLUCOSAMINE-6-PHOSPHATE DEAMINASE"/>
    <property type="match status" value="1"/>
</dbReference>
<dbReference type="RefSeq" id="WP_105733182.1">
    <property type="nucleotide sequence ID" value="NZ_PVBT01000002.1"/>
</dbReference>
<name>A0A2S9JPE7_9HYPH</name>
<sequence length="314" mass="33458">MNLTEKVIKEQFPFWEQAMKQELPDVPGKTVVITGCGTSYYLAQSIAVAFNANGRSAIAVPGAEWARRMKDYLADCSDICVIGLSRSGTTTETVQAIESSRQVGIPTIAISCEPETSLLKAADVAIYLPTHSQEGIVMTASASLMLLAGLRMAGVQLGSVAHARDALDAVEGATPLLNGRSHFVYLGAGALYGMATEGCLKLQEMSITFSQAFHPLEYRHGPISLIDDQSLVVLLYSAETVDEEAKVARDVQSLGAKVIGLGGPGDFSIPLTQSGAARALELLPALQVLGERVANQKRIDTTQPRNLTKVVVLQ</sequence>
<evidence type="ECO:0000256" key="1">
    <source>
        <dbReference type="ARBA" id="ARBA00022576"/>
    </source>
</evidence>
<reference evidence="4 5" key="1">
    <citation type="submission" date="2018-02" db="EMBL/GenBank/DDBJ databases">
        <title>The draft genome of Phyllobacterium myrsinacearum DSM5892.</title>
        <authorList>
            <person name="Li L."/>
            <person name="Liu L."/>
            <person name="Zhang X."/>
            <person name="Wang T."/>
        </authorList>
    </citation>
    <scope>NUCLEOTIDE SEQUENCE [LARGE SCALE GENOMIC DNA]</scope>
    <source>
        <strain evidence="4 5">DSM 5892</strain>
    </source>
</reference>
<dbReference type="PANTHER" id="PTHR10937">
    <property type="entry name" value="GLUCOSAMINE--FRUCTOSE-6-PHOSPHATE AMINOTRANSFERASE, ISOMERIZING"/>
    <property type="match status" value="1"/>
</dbReference>
<accession>A0A2S9JPE7</accession>
<evidence type="ECO:0000313" key="4">
    <source>
        <dbReference type="EMBL" id="PRD54952.1"/>
    </source>
</evidence>
<keyword evidence="1 4" id="KW-0032">Aminotransferase</keyword>
<dbReference type="Proteomes" id="UP000238563">
    <property type="component" value="Unassembled WGS sequence"/>
</dbReference>
<dbReference type="GO" id="GO:0008483">
    <property type="term" value="F:transaminase activity"/>
    <property type="evidence" value="ECO:0007669"/>
    <property type="project" value="UniProtKB-KW"/>
</dbReference>
<evidence type="ECO:0000256" key="2">
    <source>
        <dbReference type="ARBA" id="ARBA00022737"/>
    </source>
</evidence>
<gene>
    <name evidence="4" type="ORF">C5750_07050</name>
</gene>
<evidence type="ECO:0000259" key="3">
    <source>
        <dbReference type="PROSITE" id="PS51464"/>
    </source>
</evidence>
<dbReference type="AlphaFoldDB" id="A0A2S9JPE7"/>
<dbReference type="GO" id="GO:0097367">
    <property type="term" value="F:carbohydrate derivative binding"/>
    <property type="evidence" value="ECO:0007669"/>
    <property type="project" value="InterPro"/>
</dbReference>
<dbReference type="EMBL" id="PVBT01000002">
    <property type="protein sequence ID" value="PRD54952.1"/>
    <property type="molecule type" value="Genomic_DNA"/>
</dbReference>
<dbReference type="Gene3D" id="3.40.50.10490">
    <property type="entry name" value="Glucose-6-phosphate isomerase like protein, domain 1"/>
    <property type="match status" value="2"/>
</dbReference>
<keyword evidence="5" id="KW-1185">Reference proteome</keyword>
<dbReference type="InterPro" id="IPR046348">
    <property type="entry name" value="SIS_dom_sf"/>
</dbReference>
<feature type="domain" description="SIS" evidence="3">
    <location>
        <begin position="172"/>
        <end position="304"/>
    </location>
</feature>
<dbReference type="CDD" id="cd05009">
    <property type="entry name" value="SIS_GlmS_GlmD_2"/>
    <property type="match status" value="1"/>
</dbReference>
<dbReference type="PROSITE" id="PS51464">
    <property type="entry name" value="SIS"/>
    <property type="match status" value="2"/>
</dbReference>
<dbReference type="InterPro" id="IPR035490">
    <property type="entry name" value="GlmS/FrlB_SIS"/>
</dbReference>
<dbReference type="CDD" id="cd05008">
    <property type="entry name" value="SIS_GlmS_GlmD_1"/>
    <property type="match status" value="1"/>
</dbReference>
<organism evidence="4 5">
    <name type="scientific">Phyllobacterium myrsinacearum</name>
    <dbReference type="NCBI Taxonomy" id="28101"/>
    <lineage>
        <taxon>Bacteria</taxon>
        <taxon>Pseudomonadati</taxon>
        <taxon>Pseudomonadota</taxon>
        <taxon>Alphaproteobacteria</taxon>
        <taxon>Hyphomicrobiales</taxon>
        <taxon>Phyllobacteriaceae</taxon>
        <taxon>Phyllobacterium</taxon>
    </lineage>
</organism>
<evidence type="ECO:0000313" key="5">
    <source>
        <dbReference type="Proteomes" id="UP000238563"/>
    </source>
</evidence>
<dbReference type="InterPro" id="IPR035466">
    <property type="entry name" value="GlmS/AgaS_SIS"/>
</dbReference>
<keyword evidence="2" id="KW-0677">Repeat</keyword>
<dbReference type="InterPro" id="IPR001347">
    <property type="entry name" value="SIS_dom"/>
</dbReference>
<dbReference type="GO" id="GO:1901135">
    <property type="term" value="P:carbohydrate derivative metabolic process"/>
    <property type="evidence" value="ECO:0007669"/>
    <property type="project" value="InterPro"/>
</dbReference>
<dbReference type="OrthoDB" id="9779207at2"/>
<dbReference type="Pfam" id="PF01380">
    <property type="entry name" value="SIS"/>
    <property type="match status" value="2"/>
</dbReference>
<feature type="domain" description="SIS" evidence="3">
    <location>
        <begin position="19"/>
        <end position="163"/>
    </location>
</feature>
<protein>
    <submittedName>
        <fullName evidence="4">Glucosamine-fructose-6-phosphate aminotransferase</fullName>
    </submittedName>
</protein>